<keyword evidence="4" id="KW-1003">Cell membrane</keyword>
<evidence type="ECO:0000256" key="7">
    <source>
        <dbReference type="ARBA" id="ARBA00022989"/>
    </source>
</evidence>
<dbReference type="Proteomes" id="UP000623795">
    <property type="component" value="Unassembled WGS sequence"/>
</dbReference>
<dbReference type="PANTHER" id="PTHR30614:SF0">
    <property type="entry name" value="L-CYSTINE TRANSPORT SYSTEM PERMEASE PROTEIN TCYL"/>
    <property type="match status" value="1"/>
</dbReference>
<dbReference type="InterPro" id="IPR010065">
    <property type="entry name" value="AA_ABC_transptr_permease_3TM"/>
</dbReference>
<accession>A0ABX1PUT5</accession>
<dbReference type="RefSeq" id="WP_169255132.1">
    <property type="nucleotide sequence ID" value="NZ_WTVN01000006.1"/>
</dbReference>
<protein>
    <submittedName>
        <fullName evidence="11">ABC transporter permease subunit</fullName>
    </submittedName>
</protein>
<comment type="similarity">
    <text evidence="2">Belongs to the binding-protein-dependent transport system permease family. HisMQ subfamily.</text>
</comment>
<keyword evidence="3 9" id="KW-0813">Transport</keyword>
<organism evidence="11 12">
    <name type="scientific">Aromatoleum toluvorans</name>
    <dbReference type="NCBI Taxonomy" id="92002"/>
    <lineage>
        <taxon>Bacteria</taxon>
        <taxon>Pseudomonadati</taxon>
        <taxon>Pseudomonadota</taxon>
        <taxon>Betaproteobacteria</taxon>
        <taxon>Rhodocyclales</taxon>
        <taxon>Rhodocyclaceae</taxon>
        <taxon>Aromatoleum</taxon>
    </lineage>
</organism>
<gene>
    <name evidence="11" type="ORF">GPA22_05655</name>
</gene>
<comment type="subcellular location">
    <subcellularLocation>
        <location evidence="1">Cell inner membrane</location>
        <topology evidence="1">Multi-pass membrane protein</topology>
    </subcellularLocation>
    <subcellularLocation>
        <location evidence="9">Cell membrane</location>
        <topology evidence="9">Multi-pass membrane protein</topology>
    </subcellularLocation>
</comment>
<dbReference type="Pfam" id="PF00528">
    <property type="entry name" value="BPD_transp_1"/>
    <property type="match status" value="1"/>
</dbReference>
<dbReference type="CDD" id="cd06261">
    <property type="entry name" value="TM_PBP2"/>
    <property type="match status" value="1"/>
</dbReference>
<dbReference type="Gene3D" id="1.10.3720.10">
    <property type="entry name" value="MetI-like"/>
    <property type="match status" value="1"/>
</dbReference>
<comment type="caution">
    <text evidence="11">The sequence shown here is derived from an EMBL/GenBank/DDBJ whole genome shotgun (WGS) entry which is preliminary data.</text>
</comment>
<evidence type="ECO:0000256" key="3">
    <source>
        <dbReference type="ARBA" id="ARBA00022448"/>
    </source>
</evidence>
<evidence type="ECO:0000256" key="4">
    <source>
        <dbReference type="ARBA" id="ARBA00022475"/>
    </source>
</evidence>
<keyword evidence="6" id="KW-0029">Amino-acid transport</keyword>
<sequence>MFDFSLLTSNTDALLAGLWLTVRLCAGGIALGLAGGLVLLALRQLLGPRLRPLYQGYVGLFRGTPFLVQLYLVYYGGPHLGIDLSAEQVGLFGLACYGAAYFAEIFRTGFEAVPRGQLEAARDLGLDRLQTLRWVVWPQALSRCLPPLVGQTVILVKESSVLSIITIPELTTVAMRIATESFSVLEPYLVLALAYWALTLGVSLVGARLEHRFTRHLVRAA</sequence>
<name>A0ABX1PUT5_9RHOO</name>
<evidence type="ECO:0000256" key="8">
    <source>
        <dbReference type="ARBA" id="ARBA00023136"/>
    </source>
</evidence>
<keyword evidence="12" id="KW-1185">Reference proteome</keyword>
<feature type="transmembrane region" description="Helical" evidence="9">
    <location>
        <begin position="54"/>
        <end position="74"/>
    </location>
</feature>
<keyword evidence="5 9" id="KW-0812">Transmembrane</keyword>
<proteinExistence type="inferred from homology"/>
<keyword evidence="7 9" id="KW-1133">Transmembrane helix</keyword>
<dbReference type="PROSITE" id="PS50928">
    <property type="entry name" value="ABC_TM1"/>
    <property type="match status" value="1"/>
</dbReference>
<dbReference type="EMBL" id="WTVN01000006">
    <property type="protein sequence ID" value="NMG43216.1"/>
    <property type="molecule type" value="Genomic_DNA"/>
</dbReference>
<evidence type="ECO:0000313" key="12">
    <source>
        <dbReference type="Proteomes" id="UP000623795"/>
    </source>
</evidence>
<evidence type="ECO:0000256" key="9">
    <source>
        <dbReference type="RuleBase" id="RU363032"/>
    </source>
</evidence>
<evidence type="ECO:0000313" key="11">
    <source>
        <dbReference type="EMBL" id="NMG43216.1"/>
    </source>
</evidence>
<dbReference type="PANTHER" id="PTHR30614">
    <property type="entry name" value="MEMBRANE COMPONENT OF AMINO ACID ABC TRANSPORTER"/>
    <property type="match status" value="1"/>
</dbReference>
<dbReference type="SUPFAM" id="SSF161098">
    <property type="entry name" value="MetI-like"/>
    <property type="match status" value="1"/>
</dbReference>
<evidence type="ECO:0000256" key="1">
    <source>
        <dbReference type="ARBA" id="ARBA00004429"/>
    </source>
</evidence>
<evidence type="ECO:0000256" key="5">
    <source>
        <dbReference type="ARBA" id="ARBA00022692"/>
    </source>
</evidence>
<dbReference type="NCBIfam" id="TIGR01726">
    <property type="entry name" value="HEQRo_perm_3TM"/>
    <property type="match status" value="1"/>
</dbReference>
<feature type="transmembrane region" description="Helical" evidence="9">
    <location>
        <begin position="20"/>
        <end position="42"/>
    </location>
</feature>
<keyword evidence="8 9" id="KW-0472">Membrane</keyword>
<evidence type="ECO:0000259" key="10">
    <source>
        <dbReference type="PROSITE" id="PS50928"/>
    </source>
</evidence>
<feature type="transmembrane region" description="Helical" evidence="9">
    <location>
        <begin position="188"/>
        <end position="209"/>
    </location>
</feature>
<dbReference type="InterPro" id="IPR043429">
    <property type="entry name" value="ArtM/GltK/GlnP/TcyL/YhdX-like"/>
</dbReference>
<dbReference type="InterPro" id="IPR000515">
    <property type="entry name" value="MetI-like"/>
</dbReference>
<dbReference type="InterPro" id="IPR035906">
    <property type="entry name" value="MetI-like_sf"/>
</dbReference>
<reference evidence="11 12" key="1">
    <citation type="submission" date="2019-12" db="EMBL/GenBank/DDBJ databases">
        <title>Comparative genomics gives insights into the taxonomy of the Azoarcus-Aromatoleum group and reveals separate origins of nif in the plant-associated Azoarcus and non-plant-associated Aromatoleum sub-groups.</title>
        <authorList>
            <person name="Lafos M."/>
            <person name="Maluk M."/>
            <person name="Batista M."/>
            <person name="Junghare M."/>
            <person name="Carmona M."/>
            <person name="Faoro H."/>
            <person name="Cruz L.M."/>
            <person name="Battistoni F."/>
            <person name="De Souza E."/>
            <person name="Pedrosa F."/>
            <person name="Chen W.-M."/>
            <person name="Poole P.S."/>
            <person name="Dixon R.A."/>
            <person name="James E.K."/>
        </authorList>
    </citation>
    <scope>NUCLEOTIDE SEQUENCE [LARGE SCALE GENOMIC DNA]</scope>
    <source>
        <strain evidence="11 12">Td21</strain>
    </source>
</reference>
<evidence type="ECO:0000256" key="6">
    <source>
        <dbReference type="ARBA" id="ARBA00022970"/>
    </source>
</evidence>
<evidence type="ECO:0000256" key="2">
    <source>
        <dbReference type="ARBA" id="ARBA00010072"/>
    </source>
</evidence>
<feature type="domain" description="ABC transmembrane type-1" evidence="10">
    <location>
        <begin position="18"/>
        <end position="206"/>
    </location>
</feature>